<dbReference type="InterPro" id="IPR007658">
    <property type="entry name" value="DUF594"/>
</dbReference>
<dbReference type="EnsemblPlants" id="LPERR07G00320.1">
    <property type="protein sequence ID" value="LPERR07G00320.1"/>
    <property type="gene ID" value="LPERR07G00320"/>
</dbReference>
<organism evidence="3 4">
    <name type="scientific">Leersia perrieri</name>
    <dbReference type="NCBI Taxonomy" id="77586"/>
    <lineage>
        <taxon>Eukaryota</taxon>
        <taxon>Viridiplantae</taxon>
        <taxon>Streptophyta</taxon>
        <taxon>Embryophyta</taxon>
        <taxon>Tracheophyta</taxon>
        <taxon>Spermatophyta</taxon>
        <taxon>Magnoliopsida</taxon>
        <taxon>Liliopsida</taxon>
        <taxon>Poales</taxon>
        <taxon>Poaceae</taxon>
        <taxon>BOP clade</taxon>
        <taxon>Oryzoideae</taxon>
        <taxon>Oryzeae</taxon>
        <taxon>Oryzinae</taxon>
        <taxon>Leersia</taxon>
    </lineage>
</organism>
<keyword evidence="1" id="KW-0472">Membrane</keyword>
<evidence type="ECO:0000313" key="3">
    <source>
        <dbReference type="EnsemblPlants" id="LPERR07G00320.1"/>
    </source>
</evidence>
<evidence type="ECO:0000256" key="1">
    <source>
        <dbReference type="SAM" id="Phobius"/>
    </source>
</evidence>
<feature type="transmembrane region" description="Helical" evidence="1">
    <location>
        <begin position="327"/>
        <end position="347"/>
    </location>
</feature>
<dbReference type="Pfam" id="PF04578">
    <property type="entry name" value="DUF594"/>
    <property type="match status" value="1"/>
</dbReference>
<feature type="transmembrane region" description="Helical" evidence="1">
    <location>
        <begin position="16"/>
        <end position="35"/>
    </location>
</feature>
<feature type="transmembrane region" description="Helical" evidence="1">
    <location>
        <begin position="136"/>
        <end position="156"/>
    </location>
</feature>
<dbReference type="eggNOG" id="ENOG502QQBP">
    <property type="taxonomic scope" value="Eukaryota"/>
</dbReference>
<reference evidence="3" key="3">
    <citation type="submission" date="2015-04" db="UniProtKB">
        <authorList>
            <consortium name="EnsemblPlants"/>
        </authorList>
    </citation>
    <scope>IDENTIFICATION</scope>
</reference>
<accession>A0A0D9WUL8</accession>
<feature type="transmembrane region" description="Helical" evidence="1">
    <location>
        <begin position="47"/>
        <end position="68"/>
    </location>
</feature>
<keyword evidence="1" id="KW-0812">Transmembrane</keyword>
<dbReference type="Proteomes" id="UP000032180">
    <property type="component" value="Chromosome 7"/>
</dbReference>
<dbReference type="HOGENOM" id="CLU_009180_3_0_1"/>
<protein>
    <recommendedName>
        <fullName evidence="2">DUF4220 domain-containing protein</fullName>
    </recommendedName>
</protein>
<evidence type="ECO:0000313" key="4">
    <source>
        <dbReference type="Proteomes" id="UP000032180"/>
    </source>
</evidence>
<reference evidence="4" key="2">
    <citation type="submission" date="2013-12" db="EMBL/GenBank/DDBJ databases">
        <authorList>
            <person name="Yu Y."/>
            <person name="Lee S."/>
            <person name="de Baynast K."/>
            <person name="Wissotski M."/>
            <person name="Liu L."/>
            <person name="Talag J."/>
            <person name="Goicoechea J."/>
            <person name="Angelova A."/>
            <person name="Jetty R."/>
            <person name="Kudrna D."/>
            <person name="Golser W."/>
            <person name="Rivera L."/>
            <person name="Zhang J."/>
            <person name="Wing R."/>
        </authorList>
    </citation>
    <scope>NUCLEOTIDE SEQUENCE</scope>
</reference>
<dbReference type="STRING" id="77586.A0A0D9WUL8"/>
<evidence type="ECO:0000259" key="2">
    <source>
        <dbReference type="Pfam" id="PF13968"/>
    </source>
</evidence>
<sequence length="844" mass="95686">MGFNPPVPQNDSDWEIRAAMLVSLTLQILLIFVGPMRKRSSHPLPRFAVWSCYLLADWVADLGLGLLLNNLGNIGRNDLSSQLHLSAGGFKRGPGGGATTPGGSPPIFAFWTPFLLLHLGGPDTITAYSLEDNELWLRHLIGLLFELFSASVVFFCSLKSNPMIPATVLIFVVGIIKYGERTYSLYSGSVSGFRDKILDDPNPGPNYAKLMTEFDSKKKAGLLVEVVIADGEASKAKEVLEQGEEVRLVKTSTKTLEAMAYEFFTMFRLLFVNLILSYKERRISQAYFLERDDVTPSKAFEVVEVELNFIYDMVYTKAPVSHTKKGCVLRFIATVCLTISIVLFMLLDKTGVHPVDRGITYSLLFGGLALDVVAFFMLLSSNRMLVYLDDTPQLAWLAKAMRKLWLRTRRWSEKTSQLNLINYCLGKPKATAICWCCRWTTIPRFMRCLIRVADTVGLRDTLDEFFFIQREPISCRQKEIDKKNKIMRCCYFCCFWHKVEEQNGNCGDVLSYVFGGLRDAAKKVKDSNYDEMKGLSGYRGQGTLRHDMVLAEEMKIELTKKTREELNLKEESQEMKQSVDKALALQLKEKLATNNMTVEEKQLLTDEKAKEEKSAIDKAIEERLVVDEEVKGKLYGILCDSVEREFDESLLLWHIATDLCSNRHDLQGARHEDITRLVSISETLSEYMLYLLVRQPEMLSATAGIGLLRYRDTCAEARRFFNSASPWDPNHEDAQRMLLAVNTTKKPANVKGDRSKSVLFDACILAKVLLQLSNDIMWRVVSGVWREMLTYAAGKCHGSTHVRQLSRGGELITMVWFLMAHMGMGDMYRIHEGDAKAKLIVHDQ</sequence>
<name>A0A0D9WUL8_9ORYZ</name>
<keyword evidence="1" id="KW-1133">Transmembrane helix</keyword>
<feature type="domain" description="DUF4220" evidence="2">
    <location>
        <begin position="50"/>
        <end position="423"/>
    </location>
</feature>
<keyword evidence="4" id="KW-1185">Reference proteome</keyword>
<feature type="transmembrane region" description="Helical" evidence="1">
    <location>
        <begin position="359"/>
        <end position="379"/>
    </location>
</feature>
<dbReference type="Pfam" id="PF13968">
    <property type="entry name" value="DUF4220"/>
    <property type="match status" value="1"/>
</dbReference>
<dbReference type="Gramene" id="LPERR07G00320.1">
    <property type="protein sequence ID" value="LPERR07G00320.1"/>
    <property type="gene ID" value="LPERR07G00320"/>
</dbReference>
<dbReference type="InterPro" id="IPR025315">
    <property type="entry name" value="DUF4220"/>
</dbReference>
<dbReference type="PANTHER" id="PTHR31325">
    <property type="entry name" value="OS01G0798800 PROTEIN-RELATED"/>
    <property type="match status" value="1"/>
</dbReference>
<proteinExistence type="predicted"/>
<reference evidence="3 4" key="1">
    <citation type="submission" date="2012-08" db="EMBL/GenBank/DDBJ databases">
        <title>Oryza genome evolution.</title>
        <authorList>
            <person name="Wing R.A."/>
        </authorList>
    </citation>
    <scope>NUCLEOTIDE SEQUENCE</scope>
</reference>
<dbReference type="AlphaFoldDB" id="A0A0D9WUL8"/>